<organism evidence="2 3">
    <name type="scientific">Punica granatum</name>
    <name type="common">Pomegranate</name>
    <dbReference type="NCBI Taxonomy" id="22663"/>
    <lineage>
        <taxon>Eukaryota</taxon>
        <taxon>Viridiplantae</taxon>
        <taxon>Streptophyta</taxon>
        <taxon>Embryophyta</taxon>
        <taxon>Tracheophyta</taxon>
        <taxon>Spermatophyta</taxon>
        <taxon>Magnoliopsida</taxon>
        <taxon>eudicotyledons</taxon>
        <taxon>Gunneridae</taxon>
        <taxon>Pentapetalae</taxon>
        <taxon>rosids</taxon>
        <taxon>malvids</taxon>
        <taxon>Myrtales</taxon>
        <taxon>Lythraceae</taxon>
        <taxon>Punica</taxon>
    </lineage>
</organism>
<name>A0A2I0KAW5_PUNGR</name>
<sequence length="124" mass="13714">MSSCFLLNISRLLFPGHSARGLDDPEFYKENRKGKEGSGPPIGDPNPFTEVAGTHRGRWRPQWRGQGRRLAVLTQNRLRTPSRKSPIDLGLGSPIRDPNPDPDPDLDLDPSTEVAGTHGGRWPP</sequence>
<comment type="caution">
    <text evidence="2">The sequence shown here is derived from an EMBL/GenBank/DDBJ whole genome shotgun (WGS) entry which is preliminary data.</text>
</comment>
<gene>
    <name evidence="2" type="ORF">CRG98_014311</name>
</gene>
<proteinExistence type="predicted"/>
<accession>A0A2I0KAW5</accession>
<keyword evidence="3" id="KW-1185">Reference proteome</keyword>
<feature type="region of interest" description="Disordered" evidence="1">
    <location>
        <begin position="16"/>
        <end position="124"/>
    </location>
</feature>
<dbReference type="Proteomes" id="UP000233551">
    <property type="component" value="Unassembled WGS sequence"/>
</dbReference>
<feature type="compositionally biased region" description="Acidic residues" evidence="1">
    <location>
        <begin position="100"/>
        <end position="110"/>
    </location>
</feature>
<dbReference type="AlphaFoldDB" id="A0A2I0KAW5"/>
<feature type="compositionally biased region" description="Basic and acidic residues" evidence="1">
    <location>
        <begin position="20"/>
        <end position="36"/>
    </location>
</feature>
<protein>
    <submittedName>
        <fullName evidence="2">Uncharacterized protein</fullName>
    </submittedName>
</protein>
<evidence type="ECO:0000256" key="1">
    <source>
        <dbReference type="SAM" id="MobiDB-lite"/>
    </source>
</evidence>
<dbReference type="EMBL" id="PGOL01000761">
    <property type="protein sequence ID" value="PKI65273.1"/>
    <property type="molecule type" value="Genomic_DNA"/>
</dbReference>
<evidence type="ECO:0000313" key="2">
    <source>
        <dbReference type="EMBL" id="PKI65273.1"/>
    </source>
</evidence>
<evidence type="ECO:0000313" key="3">
    <source>
        <dbReference type="Proteomes" id="UP000233551"/>
    </source>
</evidence>
<reference evidence="2 3" key="1">
    <citation type="submission" date="2017-11" db="EMBL/GenBank/DDBJ databases">
        <title>De-novo sequencing of pomegranate (Punica granatum L.) genome.</title>
        <authorList>
            <person name="Akparov Z."/>
            <person name="Amiraslanov A."/>
            <person name="Hajiyeva S."/>
            <person name="Abbasov M."/>
            <person name="Kaur K."/>
            <person name="Hamwieh A."/>
            <person name="Solovyev V."/>
            <person name="Salamov A."/>
            <person name="Braich B."/>
            <person name="Kosarev P."/>
            <person name="Mahmoud A."/>
            <person name="Hajiyev E."/>
            <person name="Babayeva S."/>
            <person name="Izzatullayeva V."/>
            <person name="Mammadov A."/>
            <person name="Mammadov A."/>
            <person name="Sharifova S."/>
            <person name="Ojaghi J."/>
            <person name="Eynullazada K."/>
            <person name="Bayramov B."/>
            <person name="Abdulazimova A."/>
            <person name="Shahmuradov I."/>
        </authorList>
    </citation>
    <scope>NUCLEOTIDE SEQUENCE [LARGE SCALE GENOMIC DNA]</scope>
    <source>
        <strain evidence="3">cv. AG2017</strain>
        <tissue evidence="2">Leaf</tissue>
    </source>
</reference>